<dbReference type="Proteomes" id="UP001519294">
    <property type="component" value="Unassembled WGS sequence"/>
</dbReference>
<dbReference type="SMART" id="SM00849">
    <property type="entry name" value="Lactamase_B"/>
    <property type="match status" value="1"/>
</dbReference>
<gene>
    <name evidence="2" type="ORF">J2Z81_002460</name>
</gene>
<organism evidence="2 3">
    <name type="scientific">Virgibacillus alimentarius</name>
    <dbReference type="NCBI Taxonomy" id="698769"/>
    <lineage>
        <taxon>Bacteria</taxon>
        <taxon>Bacillati</taxon>
        <taxon>Bacillota</taxon>
        <taxon>Bacilli</taxon>
        <taxon>Bacillales</taxon>
        <taxon>Bacillaceae</taxon>
        <taxon>Virgibacillus</taxon>
    </lineage>
</organism>
<dbReference type="Gene3D" id="3.60.15.10">
    <property type="entry name" value="Ribonuclease Z/Hydroxyacylglutathione hydrolase-like"/>
    <property type="match status" value="1"/>
</dbReference>
<feature type="domain" description="Metallo-beta-lactamase" evidence="1">
    <location>
        <begin position="23"/>
        <end position="237"/>
    </location>
</feature>
<dbReference type="RefSeq" id="WP_029268885.1">
    <property type="nucleotide sequence ID" value="NZ_JAGIKX010000027.1"/>
</dbReference>
<name>A0ABS4SAD8_9BACI</name>
<sequence length="326" mass="37277">MKLKTQTPTVYPIIVPTSSSLKSFNFYLVKTKQALILVDTGVNVDKCWNYLMNVLEDNGFSLNDIDKIILTHNHNDHIGLVNRIRSHNPIPVYAHRDAMLRLKRDEAFLKKRIAFFQTLYNEMGCGDRGEKQIEKLNKALKKNKSQIIEGEILPLVEGDEIDGFRVIETPGHAPDHIVLLHEDSGLLLAGDHLIQHVSSNALIEPDKQGEKISSLLQYEHSLKKLKDYSLSIAYPGHGEIVKNPLQLIDKRIEGIEKKSEKLNNIVTDQSLTAAEIAKIYYQEKYGSEFSLVMSEIIGHLDRLESYNRVTKEKQDGIFYYYTRETN</sequence>
<dbReference type="PANTHER" id="PTHR23131:SF0">
    <property type="entry name" value="ENDORIBONUCLEASE LACTB2"/>
    <property type="match status" value="1"/>
</dbReference>
<dbReference type="SUPFAM" id="SSF56281">
    <property type="entry name" value="Metallo-hydrolase/oxidoreductase"/>
    <property type="match status" value="1"/>
</dbReference>
<dbReference type="CDD" id="cd07721">
    <property type="entry name" value="yflN-like_MBL-fold"/>
    <property type="match status" value="1"/>
</dbReference>
<keyword evidence="3" id="KW-1185">Reference proteome</keyword>
<dbReference type="Pfam" id="PF00753">
    <property type="entry name" value="Lactamase_B"/>
    <property type="match status" value="1"/>
</dbReference>
<accession>A0ABS4SAD8</accession>
<dbReference type="PANTHER" id="PTHR23131">
    <property type="entry name" value="ENDORIBONUCLEASE LACTB2"/>
    <property type="match status" value="1"/>
</dbReference>
<evidence type="ECO:0000313" key="3">
    <source>
        <dbReference type="Proteomes" id="UP001519294"/>
    </source>
</evidence>
<evidence type="ECO:0000259" key="1">
    <source>
        <dbReference type="SMART" id="SM00849"/>
    </source>
</evidence>
<proteinExistence type="predicted"/>
<dbReference type="InterPro" id="IPR050662">
    <property type="entry name" value="Sec-metab_biosynth-thioest"/>
</dbReference>
<dbReference type="InterPro" id="IPR036866">
    <property type="entry name" value="RibonucZ/Hydroxyglut_hydro"/>
</dbReference>
<protein>
    <submittedName>
        <fullName evidence="2">Glyoxylase-like metal-dependent hydrolase (Beta-lactamase superfamily II)</fullName>
    </submittedName>
</protein>
<evidence type="ECO:0000313" key="2">
    <source>
        <dbReference type="EMBL" id="MBP2258477.1"/>
    </source>
</evidence>
<dbReference type="InterPro" id="IPR001279">
    <property type="entry name" value="Metallo-B-lactamas"/>
</dbReference>
<comment type="caution">
    <text evidence="2">The sequence shown here is derived from an EMBL/GenBank/DDBJ whole genome shotgun (WGS) entry which is preliminary data.</text>
</comment>
<dbReference type="EMBL" id="JAGIKX010000027">
    <property type="protein sequence ID" value="MBP2258477.1"/>
    <property type="molecule type" value="Genomic_DNA"/>
</dbReference>
<reference evidence="2 3" key="1">
    <citation type="submission" date="2021-03" db="EMBL/GenBank/DDBJ databases">
        <title>Genomic Encyclopedia of Type Strains, Phase IV (KMG-IV): sequencing the most valuable type-strain genomes for metagenomic binning, comparative biology and taxonomic classification.</title>
        <authorList>
            <person name="Goeker M."/>
        </authorList>
    </citation>
    <scope>NUCLEOTIDE SEQUENCE [LARGE SCALE GENOMIC DNA]</scope>
    <source>
        <strain evidence="2 3">DSM 25790</strain>
    </source>
</reference>